<gene>
    <name evidence="2" type="ORF">KC660_01085</name>
</gene>
<sequence length="366" mass="38720">MKFSRYISKRKFVKVGTLLTICSTLIISVYLQPVNAKIDGTNYSIIGDTFNSGGGVDSSSSSNYDALASIGSPFTGVYDSTSFKAQFGFNYQIEAPRPHAPTVQNTNDYYDKLEFILNSIDLNENDSDTLYAVAVTKASDWSDPATIEFVQDDYSVGAVLGVEDYMDKIDWGDSSGILITGLDPLTTYKVRVSALKGDFTGTDWGDEASAVTSVPYVNFSIDSTTSTFGVLNANAVSTASPVATLEVNTNVDSGYTLKVSSTGNGALGGLYNSSGGSLIQSSTATLSPGTEGYGIQAYSATANIFTSYDKSGNDVGGLSFTFQSLADNATRVLNEQIQITTKATISGATIGGNYADIVTYFVSSNL</sequence>
<dbReference type="EMBL" id="JAGQLG010000036">
    <property type="protein sequence ID" value="MCA9381982.1"/>
    <property type="molecule type" value="Genomic_DNA"/>
</dbReference>
<protein>
    <recommendedName>
        <fullName evidence="4">Fibronectin type-III domain-containing protein</fullName>
    </recommendedName>
</protein>
<comment type="caution">
    <text evidence="2">The sequence shown here is derived from an EMBL/GenBank/DDBJ whole genome shotgun (WGS) entry which is preliminary data.</text>
</comment>
<reference evidence="2" key="1">
    <citation type="submission" date="2020-04" db="EMBL/GenBank/DDBJ databases">
        <authorList>
            <person name="Zhang T."/>
        </authorList>
    </citation>
    <scope>NUCLEOTIDE SEQUENCE</scope>
    <source>
        <strain evidence="2">HKST-UBA10</strain>
    </source>
</reference>
<keyword evidence="1" id="KW-0812">Transmembrane</keyword>
<dbReference type="AlphaFoldDB" id="A0A955L301"/>
<keyword evidence="1" id="KW-0472">Membrane</keyword>
<dbReference type="Proteomes" id="UP000782843">
    <property type="component" value="Unassembled WGS sequence"/>
</dbReference>
<name>A0A955L301_9BACT</name>
<evidence type="ECO:0000256" key="1">
    <source>
        <dbReference type="SAM" id="Phobius"/>
    </source>
</evidence>
<organism evidence="2 3">
    <name type="scientific">Candidatus Dojkabacteria bacterium</name>
    <dbReference type="NCBI Taxonomy" id="2099670"/>
    <lineage>
        <taxon>Bacteria</taxon>
        <taxon>Candidatus Dojkabacteria</taxon>
    </lineage>
</organism>
<evidence type="ECO:0000313" key="2">
    <source>
        <dbReference type="EMBL" id="MCA9381982.1"/>
    </source>
</evidence>
<accession>A0A955L301</accession>
<reference evidence="2" key="2">
    <citation type="journal article" date="2021" name="Microbiome">
        <title>Successional dynamics and alternative stable states in a saline activated sludge microbial community over 9 years.</title>
        <authorList>
            <person name="Wang Y."/>
            <person name="Ye J."/>
            <person name="Ju F."/>
            <person name="Liu L."/>
            <person name="Boyd J.A."/>
            <person name="Deng Y."/>
            <person name="Parks D.H."/>
            <person name="Jiang X."/>
            <person name="Yin X."/>
            <person name="Woodcroft B.J."/>
            <person name="Tyson G.W."/>
            <person name="Hugenholtz P."/>
            <person name="Polz M.F."/>
            <person name="Zhang T."/>
        </authorList>
    </citation>
    <scope>NUCLEOTIDE SEQUENCE</scope>
    <source>
        <strain evidence="2">HKST-UBA10</strain>
    </source>
</reference>
<keyword evidence="1" id="KW-1133">Transmembrane helix</keyword>
<feature type="transmembrane region" description="Helical" evidence="1">
    <location>
        <begin position="12"/>
        <end position="31"/>
    </location>
</feature>
<proteinExistence type="predicted"/>
<evidence type="ECO:0000313" key="3">
    <source>
        <dbReference type="Proteomes" id="UP000782843"/>
    </source>
</evidence>
<evidence type="ECO:0008006" key="4">
    <source>
        <dbReference type="Google" id="ProtNLM"/>
    </source>
</evidence>